<dbReference type="RefSeq" id="WP_210037513.1">
    <property type="nucleotide sequence ID" value="NZ_JBHLVU010000004.1"/>
</dbReference>
<dbReference type="InterPro" id="IPR001647">
    <property type="entry name" value="HTH_TetR"/>
</dbReference>
<gene>
    <name evidence="4" type="ORF">K0U00_15505</name>
</gene>
<reference evidence="4 5" key="1">
    <citation type="submission" date="2021-07" db="EMBL/GenBank/DDBJ databases">
        <title>Paenibacillus radiodurans sp. nov., isolated from the southeastern edge of Tengger Desert.</title>
        <authorList>
            <person name="Zhang G."/>
        </authorList>
    </citation>
    <scope>NUCLEOTIDE SEQUENCE [LARGE SCALE GENOMIC DNA]</scope>
    <source>
        <strain evidence="4 5">CCM 7311</strain>
    </source>
</reference>
<sequence>MKRAMTESAKAEKAKLILDTAREMYQNSTFDKIKMSDIAKAAKVSNGTLFYYYSTKEILFMEMLFLEYEKRFQNFVNVLLPFQTMTLEAFKTFFLSEMESILDQDSMLIRLSAIKNTILEKNIDQETAVKDSTGLYAILDHIVRLLTERVSLLNAEAFYDLLLAQNAIIVGYANMASMPEVLLKAIDDHELEGFRIDFKKNALTAMDYYLVGLFEKLKIN</sequence>
<keyword evidence="5" id="KW-1185">Reference proteome</keyword>
<proteinExistence type="predicted"/>
<accession>A0ABS7C3Z1</accession>
<keyword evidence="1 2" id="KW-0238">DNA-binding</keyword>
<evidence type="ECO:0000256" key="1">
    <source>
        <dbReference type="ARBA" id="ARBA00023125"/>
    </source>
</evidence>
<dbReference type="Gene3D" id="1.10.357.10">
    <property type="entry name" value="Tetracycline Repressor, domain 2"/>
    <property type="match status" value="1"/>
</dbReference>
<dbReference type="EMBL" id="JAHZIK010000363">
    <property type="protein sequence ID" value="MBW7455431.1"/>
    <property type="molecule type" value="Genomic_DNA"/>
</dbReference>
<comment type="caution">
    <text evidence="4">The sequence shown here is derived from an EMBL/GenBank/DDBJ whole genome shotgun (WGS) entry which is preliminary data.</text>
</comment>
<feature type="domain" description="HTH tetR-type" evidence="3">
    <location>
        <begin position="11"/>
        <end position="71"/>
    </location>
</feature>
<dbReference type="Proteomes" id="UP001519887">
    <property type="component" value="Unassembled WGS sequence"/>
</dbReference>
<dbReference type="PRINTS" id="PR00455">
    <property type="entry name" value="HTHTETR"/>
</dbReference>
<dbReference type="PROSITE" id="PS50977">
    <property type="entry name" value="HTH_TETR_2"/>
    <property type="match status" value="1"/>
</dbReference>
<evidence type="ECO:0000313" key="4">
    <source>
        <dbReference type="EMBL" id="MBW7455431.1"/>
    </source>
</evidence>
<evidence type="ECO:0000259" key="3">
    <source>
        <dbReference type="PROSITE" id="PS50977"/>
    </source>
</evidence>
<dbReference type="Pfam" id="PF17929">
    <property type="entry name" value="TetR_C_34"/>
    <property type="match status" value="1"/>
</dbReference>
<dbReference type="SUPFAM" id="SSF46689">
    <property type="entry name" value="Homeodomain-like"/>
    <property type="match status" value="1"/>
</dbReference>
<protein>
    <submittedName>
        <fullName evidence="4">TetR/AcrR family transcriptional regulator</fullName>
    </submittedName>
</protein>
<evidence type="ECO:0000256" key="2">
    <source>
        <dbReference type="PROSITE-ProRule" id="PRU00335"/>
    </source>
</evidence>
<dbReference type="Pfam" id="PF00440">
    <property type="entry name" value="TetR_N"/>
    <property type="match status" value="1"/>
</dbReference>
<dbReference type="InterPro" id="IPR009057">
    <property type="entry name" value="Homeodomain-like_sf"/>
</dbReference>
<evidence type="ECO:0000313" key="5">
    <source>
        <dbReference type="Proteomes" id="UP001519887"/>
    </source>
</evidence>
<dbReference type="InterPro" id="IPR041483">
    <property type="entry name" value="TetR_C_34"/>
</dbReference>
<feature type="DNA-binding region" description="H-T-H motif" evidence="2">
    <location>
        <begin position="34"/>
        <end position="53"/>
    </location>
</feature>
<name>A0ABS7C3Z1_9BACL</name>
<organism evidence="4 5">
    <name type="scientific">Paenibacillus sepulcri</name>
    <dbReference type="NCBI Taxonomy" id="359917"/>
    <lineage>
        <taxon>Bacteria</taxon>
        <taxon>Bacillati</taxon>
        <taxon>Bacillota</taxon>
        <taxon>Bacilli</taxon>
        <taxon>Bacillales</taxon>
        <taxon>Paenibacillaceae</taxon>
        <taxon>Paenibacillus</taxon>
    </lineage>
</organism>